<feature type="domain" description="EF-hand" evidence="3">
    <location>
        <begin position="396"/>
        <end position="431"/>
    </location>
</feature>
<feature type="compositionally biased region" description="Low complexity" evidence="2">
    <location>
        <begin position="51"/>
        <end position="62"/>
    </location>
</feature>
<evidence type="ECO:0000313" key="4">
    <source>
        <dbReference type="EMBL" id="GLC58225.1"/>
    </source>
</evidence>
<evidence type="ECO:0000259" key="3">
    <source>
        <dbReference type="PROSITE" id="PS50222"/>
    </source>
</evidence>
<evidence type="ECO:0000256" key="2">
    <source>
        <dbReference type="SAM" id="MobiDB-lite"/>
    </source>
</evidence>
<accession>A0A9W6BUI2</accession>
<comment type="similarity">
    <text evidence="1">Belongs to the caleosin family.</text>
</comment>
<feature type="region of interest" description="Disordered" evidence="2">
    <location>
        <begin position="139"/>
        <end position="172"/>
    </location>
</feature>
<organism evidence="4 5">
    <name type="scientific">Pleodorina starrii</name>
    <dbReference type="NCBI Taxonomy" id="330485"/>
    <lineage>
        <taxon>Eukaryota</taxon>
        <taxon>Viridiplantae</taxon>
        <taxon>Chlorophyta</taxon>
        <taxon>core chlorophytes</taxon>
        <taxon>Chlorophyceae</taxon>
        <taxon>CS clade</taxon>
        <taxon>Chlamydomonadales</taxon>
        <taxon>Volvocaceae</taxon>
        <taxon>Pleodorina</taxon>
    </lineage>
</organism>
<feature type="region of interest" description="Disordered" evidence="2">
    <location>
        <begin position="1"/>
        <end position="86"/>
    </location>
</feature>
<dbReference type="InterPro" id="IPR002048">
    <property type="entry name" value="EF_hand_dom"/>
</dbReference>
<gene>
    <name evidence="4" type="primary">PLEST005489</name>
    <name evidence="4" type="ORF">PLESTB_001335300</name>
</gene>
<dbReference type="InterPro" id="IPR007736">
    <property type="entry name" value="Caleosin-related"/>
</dbReference>
<sequence>MVRMPNPFRRGSRGSRGGQSGGTTPASSAAVSAGPSTPRKLSSHALDKDFATAAAASAPAAAAGGGGGSPNAKAAGGGGGDDTTAAADTTLDKRAAPWGTTQYDDAAAAAAAAAAGGGGEAVDRRHVAHYGLLSAQFAQAKQKEEYRQQHPPHQQHAPPPPSLAAPATPAAAAAAATPDVTVAAAAKTAAPKAALAAHEAGLDSGRSWEVFSGLDPGRFAALDQDGPGGSVLMPPGVSGGSLAAPAPPLVVSEIPAAPITMERPAPRNLPDFMDLPGEPRVTATPDKFHPNGHPLTPPEGSLTSLQQHFAFFDINKDGVISLGECITGWRYLLRRLVPEPLNSLAAIPVALAVQLPLCWLTSDSWLPDLRLNVHVKNAHKVVHGSNSKAWDRSGHFTPARFEAMLSKYDRDGKGGLTLGELISFLRGQANLGDVAGMMASAGEWVMTWALLRDSTGVLRREDIRGMYDGTAFYRLAERNGYKHYGLQTGRAPAVLKGYA</sequence>
<dbReference type="PANTHER" id="PTHR31495">
    <property type="entry name" value="PEROXYGENASE 3-RELATED"/>
    <property type="match status" value="1"/>
</dbReference>
<dbReference type="EMBL" id="BRXU01000022">
    <property type="protein sequence ID" value="GLC58225.1"/>
    <property type="molecule type" value="Genomic_DNA"/>
</dbReference>
<dbReference type="Pfam" id="PF05042">
    <property type="entry name" value="Caleosin"/>
    <property type="match status" value="1"/>
</dbReference>
<feature type="compositionally biased region" description="Gly residues" evidence="2">
    <location>
        <begin position="63"/>
        <end position="81"/>
    </location>
</feature>
<evidence type="ECO:0000313" key="5">
    <source>
        <dbReference type="Proteomes" id="UP001165080"/>
    </source>
</evidence>
<dbReference type="Proteomes" id="UP001165080">
    <property type="component" value="Unassembled WGS sequence"/>
</dbReference>
<dbReference type="PANTHER" id="PTHR31495:SF0">
    <property type="entry name" value="BINDING PROTEIN CALEOSIN, PUTATIVE (AFU_ORTHOLOGUE AFUA_5G13750)-RELATED"/>
    <property type="match status" value="1"/>
</dbReference>
<dbReference type="InterPro" id="IPR011992">
    <property type="entry name" value="EF-hand-dom_pair"/>
</dbReference>
<evidence type="ECO:0000256" key="1">
    <source>
        <dbReference type="ARBA" id="ARBA00006765"/>
    </source>
</evidence>
<dbReference type="Gene3D" id="1.10.238.10">
    <property type="entry name" value="EF-hand"/>
    <property type="match status" value="1"/>
</dbReference>
<comment type="caution">
    <text evidence="4">The sequence shown here is derived from an EMBL/GenBank/DDBJ whole genome shotgun (WGS) entry which is preliminary data.</text>
</comment>
<dbReference type="GO" id="GO:0005509">
    <property type="term" value="F:calcium ion binding"/>
    <property type="evidence" value="ECO:0007669"/>
    <property type="project" value="InterPro"/>
</dbReference>
<proteinExistence type="inferred from homology"/>
<dbReference type="PROSITE" id="PS50222">
    <property type="entry name" value="EF_HAND_2"/>
    <property type="match status" value="2"/>
</dbReference>
<reference evidence="4 5" key="1">
    <citation type="journal article" date="2023" name="Commun. Biol.">
        <title>Reorganization of the ancestral sex-determining regions during the evolution of trioecy in Pleodorina starrii.</title>
        <authorList>
            <person name="Takahashi K."/>
            <person name="Suzuki S."/>
            <person name="Kawai-Toyooka H."/>
            <person name="Yamamoto K."/>
            <person name="Hamaji T."/>
            <person name="Ootsuki R."/>
            <person name="Yamaguchi H."/>
            <person name="Kawachi M."/>
            <person name="Higashiyama T."/>
            <person name="Nozaki H."/>
        </authorList>
    </citation>
    <scope>NUCLEOTIDE SEQUENCE [LARGE SCALE GENOMIC DNA]</scope>
    <source>
        <strain evidence="4 5">NIES-4479</strain>
    </source>
</reference>
<feature type="compositionally biased region" description="Low complexity" evidence="2">
    <location>
        <begin position="22"/>
        <end position="38"/>
    </location>
</feature>
<protein>
    <recommendedName>
        <fullName evidence="3">EF-hand domain-containing protein</fullName>
    </recommendedName>
</protein>
<keyword evidence="5" id="KW-1185">Reference proteome</keyword>
<dbReference type="SMART" id="SM00054">
    <property type="entry name" value="EFh"/>
    <property type="match status" value="2"/>
</dbReference>
<dbReference type="GO" id="GO:0004497">
    <property type="term" value="F:monooxygenase activity"/>
    <property type="evidence" value="ECO:0007669"/>
    <property type="project" value="TreeGrafter"/>
</dbReference>
<feature type="domain" description="EF-hand" evidence="3">
    <location>
        <begin position="300"/>
        <end position="335"/>
    </location>
</feature>
<dbReference type="AlphaFoldDB" id="A0A9W6BUI2"/>
<dbReference type="SUPFAM" id="SSF47473">
    <property type="entry name" value="EF-hand"/>
    <property type="match status" value="1"/>
</dbReference>
<name>A0A9W6BUI2_9CHLO</name>